<reference evidence="2" key="2">
    <citation type="submission" date="2022-09" db="EMBL/GenBank/DDBJ databases">
        <title>Biosynthetic gene clusters of Dactylosporangioum fulvum.</title>
        <authorList>
            <person name="Caradec T."/>
        </authorList>
    </citation>
    <scope>NUCLEOTIDE SEQUENCE</scope>
    <source>
        <strain evidence="2">NRRL B-16292</strain>
    </source>
</reference>
<dbReference type="PANTHER" id="PTHR39339">
    <property type="entry name" value="SLR1444 PROTEIN"/>
    <property type="match status" value="1"/>
</dbReference>
<dbReference type="InterPro" id="IPR038186">
    <property type="entry name" value="CHAD_dom_sf"/>
</dbReference>
<accession>A0ABY5W3X3</accession>
<dbReference type="SMART" id="SM00880">
    <property type="entry name" value="CHAD"/>
    <property type="match status" value="1"/>
</dbReference>
<dbReference type="Pfam" id="PF01928">
    <property type="entry name" value="CYTH"/>
    <property type="match status" value="1"/>
</dbReference>
<protein>
    <submittedName>
        <fullName evidence="2">CYTH and CHAD domain-containing protein</fullName>
    </submittedName>
</protein>
<dbReference type="PANTHER" id="PTHR39339:SF1">
    <property type="entry name" value="CHAD DOMAIN-CONTAINING PROTEIN"/>
    <property type="match status" value="1"/>
</dbReference>
<evidence type="ECO:0000313" key="3">
    <source>
        <dbReference type="Proteomes" id="UP001059617"/>
    </source>
</evidence>
<proteinExistence type="predicted"/>
<keyword evidence="3" id="KW-1185">Reference proteome</keyword>
<dbReference type="SUPFAM" id="SSF55154">
    <property type="entry name" value="CYTH-like phosphatases"/>
    <property type="match status" value="1"/>
</dbReference>
<dbReference type="Proteomes" id="UP001059617">
    <property type="component" value="Chromosome"/>
</dbReference>
<evidence type="ECO:0000313" key="2">
    <source>
        <dbReference type="EMBL" id="UWP84090.1"/>
    </source>
</evidence>
<feature type="domain" description="CHAD" evidence="1">
    <location>
        <begin position="213"/>
        <end position="505"/>
    </location>
</feature>
<dbReference type="PROSITE" id="PS51708">
    <property type="entry name" value="CHAD"/>
    <property type="match status" value="1"/>
</dbReference>
<reference evidence="2" key="1">
    <citation type="submission" date="2021-04" db="EMBL/GenBank/DDBJ databases">
        <authorList>
            <person name="Hartkoorn R.C."/>
            <person name="Beaudoing E."/>
            <person name="Hot D."/>
        </authorList>
    </citation>
    <scope>NUCLEOTIDE SEQUENCE</scope>
    <source>
        <strain evidence="2">NRRL B-16292</strain>
    </source>
</reference>
<name>A0ABY5W3X3_9ACTN</name>
<dbReference type="EMBL" id="CP073720">
    <property type="protein sequence ID" value="UWP84090.1"/>
    <property type="molecule type" value="Genomic_DNA"/>
</dbReference>
<dbReference type="Gene3D" id="2.40.320.10">
    <property type="entry name" value="Hypothetical Protein Pfu-838710-001"/>
    <property type="match status" value="1"/>
</dbReference>
<dbReference type="CDD" id="cd07374">
    <property type="entry name" value="CYTH-like_Pase"/>
    <property type="match status" value="1"/>
</dbReference>
<dbReference type="InterPro" id="IPR033469">
    <property type="entry name" value="CYTH-like_dom_sf"/>
</dbReference>
<dbReference type="Gene3D" id="1.40.20.10">
    <property type="entry name" value="CHAD domain"/>
    <property type="match status" value="1"/>
</dbReference>
<gene>
    <name evidence="2" type="ORF">Dfulv_07515</name>
</gene>
<dbReference type="InterPro" id="IPR007899">
    <property type="entry name" value="CHAD_dom"/>
</dbReference>
<dbReference type="InterPro" id="IPR023577">
    <property type="entry name" value="CYTH_domain"/>
</dbReference>
<organism evidence="2 3">
    <name type="scientific">Dactylosporangium fulvum</name>
    <dbReference type="NCBI Taxonomy" id="53359"/>
    <lineage>
        <taxon>Bacteria</taxon>
        <taxon>Bacillati</taxon>
        <taxon>Actinomycetota</taxon>
        <taxon>Actinomycetes</taxon>
        <taxon>Micromonosporales</taxon>
        <taxon>Micromonosporaceae</taxon>
        <taxon>Dactylosporangium</taxon>
    </lineage>
</organism>
<evidence type="ECO:0000259" key="1">
    <source>
        <dbReference type="PROSITE" id="PS51708"/>
    </source>
</evidence>
<dbReference type="SMART" id="SM01118">
    <property type="entry name" value="CYTH"/>
    <property type="match status" value="1"/>
</dbReference>
<sequence length="513" mass="55533">MPEEDHRYLVAEEFTMPDLGAAGKGGTRVAVRPPVTLKATYYDTADRLLARAGVSLRHRKGESAAKAWTVHLPSSVAGVRHEHSRPATRPGVVPPVLLDLVTAYRRGADLAPAAVLRTVRTVHDVVNRDGTVLAEVADDVVTVLDGRKVAHRFREITLELRAGPPRLLDRLEDLLLTAGATASDFVPEHVRALTADGPLADPAVPPPAPLRRKARAGDVVTEAIRRDVARIVRHDPFARLRETLPGGDTPVHQMRVGTRRLRSDLQTFQALLVPSWTATLRAELSWLADALGGARDIEVLRARLRQTAARDPLVPLDAAAVERIDAELAARHEDALTALDEALHAPRYVALLDSLVEAARAPHLSPLASARAVEVLPGIVRRPWRRLAYGGGAAPAAGGLTLDLPDDEWHEVRKRAKRARYAADAAAPIVGADAVLLAKAIAKAQNVLGEHQDAAIAADAWLDIAKSDPDDHTLAVTAGRLFERERAAVTRSRNTFPAVWAAVMEEKNIAWLK</sequence>
<dbReference type="Pfam" id="PF05235">
    <property type="entry name" value="CHAD"/>
    <property type="match status" value="1"/>
</dbReference>
<dbReference type="RefSeq" id="WP_259861917.1">
    <property type="nucleotide sequence ID" value="NZ_CP073720.1"/>
</dbReference>